<dbReference type="KEGG" id="lgi:LOTGIDRAFT_68601"/>
<dbReference type="OrthoDB" id="10046272at2759"/>
<evidence type="ECO:0000313" key="3">
    <source>
        <dbReference type="Proteomes" id="UP000030746"/>
    </source>
</evidence>
<sequence length="85" mass="9818">ASGHSLDKKRTKKTNFSKEEELLIQREVEKHYGLLSSKQSNFVTNEKKKRVWDNIASKVSSLGVALRTTKEVKDKWNNCKKIAKK</sequence>
<dbReference type="InterPro" id="IPR001005">
    <property type="entry name" value="SANT/Myb"/>
</dbReference>
<feature type="non-terminal residue" evidence="2">
    <location>
        <position position="1"/>
    </location>
</feature>
<feature type="non-terminal residue" evidence="2">
    <location>
        <position position="85"/>
    </location>
</feature>
<evidence type="ECO:0000259" key="1">
    <source>
        <dbReference type="PROSITE" id="PS50090"/>
    </source>
</evidence>
<dbReference type="PANTHER" id="PTHR32345">
    <property type="entry name" value="MYB-RELATED TRANSCRIPTION FACTOR, PARTNER OF PROFILIN"/>
    <property type="match status" value="1"/>
</dbReference>
<evidence type="ECO:0000313" key="2">
    <source>
        <dbReference type="EMBL" id="ESO87567.1"/>
    </source>
</evidence>
<dbReference type="GeneID" id="20251877"/>
<dbReference type="GO" id="GO:0005634">
    <property type="term" value="C:nucleus"/>
    <property type="evidence" value="ECO:0007669"/>
    <property type="project" value="TreeGrafter"/>
</dbReference>
<dbReference type="EMBL" id="KB202883">
    <property type="protein sequence ID" value="ESO87567.1"/>
    <property type="molecule type" value="Genomic_DNA"/>
</dbReference>
<reference evidence="2 3" key="1">
    <citation type="journal article" date="2013" name="Nature">
        <title>Insights into bilaterian evolution from three spiralian genomes.</title>
        <authorList>
            <person name="Simakov O."/>
            <person name="Marletaz F."/>
            <person name="Cho S.J."/>
            <person name="Edsinger-Gonzales E."/>
            <person name="Havlak P."/>
            <person name="Hellsten U."/>
            <person name="Kuo D.H."/>
            <person name="Larsson T."/>
            <person name="Lv J."/>
            <person name="Arendt D."/>
            <person name="Savage R."/>
            <person name="Osoegawa K."/>
            <person name="de Jong P."/>
            <person name="Grimwood J."/>
            <person name="Chapman J.A."/>
            <person name="Shapiro H."/>
            <person name="Aerts A."/>
            <person name="Otillar R.P."/>
            <person name="Terry A.Y."/>
            <person name="Boore J.L."/>
            <person name="Grigoriev I.V."/>
            <person name="Lindberg D.R."/>
            <person name="Seaver E.C."/>
            <person name="Weisblat D.A."/>
            <person name="Putnam N.H."/>
            <person name="Rokhsar D.S."/>
        </authorList>
    </citation>
    <scope>NUCLEOTIDE SEQUENCE [LARGE SCALE GENOMIC DNA]</scope>
</reference>
<dbReference type="CTD" id="20251877"/>
<dbReference type="AlphaFoldDB" id="V3ZT78"/>
<dbReference type="InterPro" id="IPR052870">
    <property type="entry name" value="Myb-related_repressor"/>
</dbReference>
<dbReference type="SMART" id="SM00717">
    <property type="entry name" value="SANT"/>
    <property type="match status" value="1"/>
</dbReference>
<dbReference type="PANTHER" id="PTHR32345:SF3">
    <property type="entry name" value="MYB-RELATED TRANSCRIPTION FACTOR, PARTNER OF PROFILIN"/>
    <property type="match status" value="1"/>
</dbReference>
<name>V3ZT78_LOTGI</name>
<gene>
    <name evidence="2" type="ORF">LOTGIDRAFT_68601</name>
</gene>
<dbReference type="HOGENOM" id="CLU_2661595_0_0_1"/>
<proteinExistence type="predicted"/>
<dbReference type="Proteomes" id="UP000030746">
    <property type="component" value="Unassembled WGS sequence"/>
</dbReference>
<dbReference type="GO" id="GO:0000981">
    <property type="term" value="F:DNA-binding transcription factor activity, RNA polymerase II-specific"/>
    <property type="evidence" value="ECO:0007669"/>
    <property type="project" value="TreeGrafter"/>
</dbReference>
<protein>
    <recommendedName>
        <fullName evidence="1">Myb-like domain-containing protein</fullName>
    </recommendedName>
</protein>
<dbReference type="RefSeq" id="XP_009061687.1">
    <property type="nucleotide sequence ID" value="XM_009063439.1"/>
</dbReference>
<keyword evidence="3" id="KW-1185">Reference proteome</keyword>
<dbReference type="PROSITE" id="PS50090">
    <property type="entry name" value="MYB_LIKE"/>
    <property type="match status" value="1"/>
</dbReference>
<feature type="domain" description="Myb-like" evidence="1">
    <location>
        <begin position="8"/>
        <end position="78"/>
    </location>
</feature>
<dbReference type="InterPro" id="IPR028002">
    <property type="entry name" value="Myb_DNA-bind_5"/>
</dbReference>
<accession>V3ZT78</accession>
<dbReference type="Pfam" id="PF13873">
    <property type="entry name" value="Myb_DNA-bind_5"/>
    <property type="match status" value="1"/>
</dbReference>
<organism evidence="2 3">
    <name type="scientific">Lottia gigantea</name>
    <name type="common">Giant owl limpet</name>
    <dbReference type="NCBI Taxonomy" id="225164"/>
    <lineage>
        <taxon>Eukaryota</taxon>
        <taxon>Metazoa</taxon>
        <taxon>Spiralia</taxon>
        <taxon>Lophotrochozoa</taxon>
        <taxon>Mollusca</taxon>
        <taxon>Gastropoda</taxon>
        <taxon>Patellogastropoda</taxon>
        <taxon>Lottioidea</taxon>
        <taxon>Lottiidae</taxon>
        <taxon>Lottia</taxon>
    </lineage>
</organism>
<dbReference type="GO" id="GO:0000978">
    <property type="term" value="F:RNA polymerase II cis-regulatory region sequence-specific DNA binding"/>
    <property type="evidence" value="ECO:0007669"/>
    <property type="project" value="TreeGrafter"/>
</dbReference>
<dbReference type="Gene3D" id="1.10.10.60">
    <property type="entry name" value="Homeodomain-like"/>
    <property type="match status" value="1"/>
</dbReference>